<feature type="region of interest" description="Disordered" evidence="1">
    <location>
        <begin position="121"/>
        <end position="141"/>
    </location>
</feature>
<reference evidence="2 3" key="1">
    <citation type="submission" date="2018-09" db="EMBL/GenBank/DDBJ databases">
        <authorList>
            <person name="Zhu H."/>
        </authorList>
    </citation>
    <scope>NUCLEOTIDE SEQUENCE [LARGE SCALE GENOMIC DNA]</scope>
    <source>
        <strain evidence="2 3">K2W22B-5</strain>
    </source>
</reference>
<gene>
    <name evidence="2" type="ORF">D3877_29010</name>
</gene>
<dbReference type="EMBL" id="QYUL01000008">
    <property type="protein sequence ID" value="RJF76427.1"/>
    <property type="molecule type" value="Genomic_DNA"/>
</dbReference>
<keyword evidence="3" id="KW-1185">Reference proteome</keyword>
<evidence type="ECO:0000256" key="1">
    <source>
        <dbReference type="SAM" id="MobiDB-lite"/>
    </source>
</evidence>
<feature type="compositionally biased region" description="Basic and acidic residues" evidence="1">
    <location>
        <begin position="122"/>
        <end position="133"/>
    </location>
</feature>
<sequence>MMLPKAAPAVVELTDDDPVCPASVRHWTDNSPYAFETVAAPGVRMTVHWPFSFCIVQVACWTGVVSTTTDWVVPVVMEAQACIPRQSTSRAAALMYLFMVCASISGTDASRSEGLLLHQQAARRDERGGRKPDSAPTWCHR</sequence>
<dbReference type="Proteomes" id="UP000283458">
    <property type="component" value="Unassembled WGS sequence"/>
</dbReference>
<dbReference type="RefSeq" id="WP_119834275.1">
    <property type="nucleotide sequence ID" value="NZ_QYUL01000008.1"/>
</dbReference>
<protein>
    <submittedName>
        <fullName evidence="2">Uncharacterized protein</fullName>
    </submittedName>
</protein>
<dbReference type="AlphaFoldDB" id="A0A418VJU0"/>
<evidence type="ECO:0000313" key="3">
    <source>
        <dbReference type="Proteomes" id="UP000283458"/>
    </source>
</evidence>
<comment type="caution">
    <text evidence="2">The sequence shown here is derived from an EMBL/GenBank/DDBJ whole genome shotgun (WGS) entry which is preliminary data.</text>
</comment>
<organism evidence="2 3">
    <name type="scientific">Azospirillum cavernae</name>
    <dbReference type="NCBI Taxonomy" id="2320860"/>
    <lineage>
        <taxon>Bacteria</taxon>
        <taxon>Pseudomonadati</taxon>
        <taxon>Pseudomonadota</taxon>
        <taxon>Alphaproteobacteria</taxon>
        <taxon>Rhodospirillales</taxon>
        <taxon>Azospirillaceae</taxon>
        <taxon>Azospirillum</taxon>
    </lineage>
</organism>
<evidence type="ECO:0000313" key="2">
    <source>
        <dbReference type="EMBL" id="RJF76427.1"/>
    </source>
</evidence>
<proteinExistence type="predicted"/>
<name>A0A418VJU0_9PROT</name>
<accession>A0A418VJU0</accession>